<accession>A0A6P1MGX4</accession>
<protein>
    <recommendedName>
        <fullName evidence="4">Metal-dependent hydrolase</fullName>
    </recommendedName>
</protein>
<name>A0A6P1MGX4_9FIRM</name>
<keyword evidence="1" id="KW-0472">Membrane</keyword>
<organism evidence="2 3">
    <name type="scientific">Aminipila terrae</name>
    <dbReference type="NCBI Taxonomy" id="2697030"/>
    <lineage>
        <taxon>Bacteria</taxon>
        <taxon>Bacillati</taxon>
        <taxon>Bacillota</taxon>
        <taxon>Clostridia</taxon>
        <taxon>Peptostreptococcales</taxon>
        <taxon>Anaerovoracaceae</taxon>
        <taxon>Aminipila</taxon>
    </lineage>
</organism>
<keyword evidence="1" id="KW-1133">Transmembrane helix</keyword>
<keyword evidence="1" id="KW-0812">Transmembrane</keyword>
<reference evidence="2 3" key="1">
    <citation type="submission" date="2020-01" db="EMBL/GenBank/DDBJ databases">
        <title>Genomic analysis of Aminipila sp. CBA3637.</title>
        <authorList>
            <person name="Kim Y.B."/>
            <person name="Roh S.W."/>
        </authorList>
    </citation>
    <scope>NUCLEOTIDE SEQUENCE [LARGE SCALE GENOMIC DNA]</scope>
    <source>
        <strain evidence="2 3">CBA3637</strain>
    </source>
</reference>
<dbReference type="KEGG" id="amic:Ami3637_13795"/>
<dbReference type="Pfam" id="PF04307">
    <property type="entry name" value="YdjM"/>
    <property type="match status" value="1"/>
</dbReference>
<feature type="transmembrane region" description="Helical" evidence="1">
    <location>
        <begin position="72"/>
        <end position="94"/>
    </location>
</feature>
<evidence type="ECO:0000256" key="1">
    <source>
        <dbReference type="SAM" id="Phobius"/>
    </source>
</evidence>
<dbReference type="PANTHER" id="PTHR35531:SF1">
    <property type="entry name" value="INNER MEMBRANE PROTEIN YBCI-RELATED"/>
    <property type="match status" value="1"/>
</dbReference>
<evidence type="ECO:0000313" key="3">
    <source>
        <dbReference type="Proteomes" id="UP000463883"/>
    </source>
</evidence>
<dbReference type="AlphaFoldDB" id="A0A6P1MGX4"/>
<dbReference type="PANTHER" id="PTHR35531">
    <property type="entry name" value="INNER MEMBRANE PROTEIN YBCI-RELATED"/>
    <property type="match status" value="1"/>
</dbReference>
<proteinExistence type="predicted"/>
<evidence type="ECO:0008006" key="4">
    <source>
        <dbReference type="Google" id="ProtNLM"/>
    </source>
</evidence>
<feature type="transmembrane region" description="Helical" evidence="1">
    <location>
        <begin position="100"/>
        <end position="121"/>
    </location>
</feature>
<keyword evidence="3" id="KW-1185">Reference proteome</keyword>
<gene>
    <name evidence="2" type="ORF">Ami3637_13795</name>
</gene>
<evidence type="ECO:0000313" key="2">
    <source>
        <dbReference type="EMBL" id="QHI73302.1"/>
    </source>
</evidence>
<feature type="transmembrane region" description="Helical" evidence="1">
    <location>
        <begin position="142"/>
        <end position="164"/>
    </location>
</feature>
<sequence length="168" mass="18698">MNYVTHGLGGVAAGLAMISAVNATDHIQQTTIMTGAVLGSLFPDIDHRKSWISHKIPIASNIISGLFKHRGVIHTPVFVLAISVVLSMLNWGWLHEFNSQAIYFIWGFIPGMFSHLILDTLNVQGIMWFWPLSAKRFHILKIRTNSAMEAVVCLVLGACLYGQYSAWF</sequence>
<dbReference type="Proteomes" id="UP000463883">
    <property type="component" value="Chromosome"/>
</dbReference>
<dbReference type="RefSeq" id="WP_162363067.1">
    <property type="nucleotide sequence ID" value="NZ_CP047591.1"/>
</dbReference>
<dbReference type="EMBL" id="CP047591">
    <property type="protein sequence ID" value="QHI73302.1"/>
    <property type="molecule type" value="Genomic_DNA"/>
</dbReference>
<dbReference type="InterPro" id="IPR007404">
    <property type="entry name" value="YdjM-like"/>
</dbReference>